<organism evidence="5 6">
    <name type="scientific">Gemmatimonas phototrophica</name>
    <dbReference type="NCBI Taxonomy" id="1379270"/>
    <lineage>
        <taxon>Bacteria</taxon>
        <taxon>Pseudomonadati</taxon>
        <taxon>Gemmatimonadota</taxon>
        <taxon>Gemmatimonadia</taxon>
        <taxon>Gemmatimonadales</taxon>
        <taxon>Gemmatimonadaceae</taxon>
        <taxon>Gemmatimonas</taxon>
    </lineage>
</organism>
<dbReference type="AlphaFoldDB" id="A0A143BJF4"/>
<keyword evidence="3" id="KW-0238">DNA-binding</keyword>
<dbReference type="Gene3D" id="1.10.150.20">
    <property type="entry name" value="5' to 3' exonuclease, C-terminal subdomain"/>
    <property type="match status" value="1"/>
</dbReference>
<keyword evidence="6" id="KW-1185">Reference proteome</keyword>
<evidence type="ECO:0000313" key="6">
    <source>
        <dbReference type="Proteomes" id="UP000076404"/>
    </source>
</evidence>
<sequence>MTQPHLLVVDAQSLAGRAAHVAAGDIANGVRLWCQMARGAALDVGATHLVAAWDHEGPTFRHALFPSYKHRRTGSMRARITPIREGVEATGVVSVSVEQFEGDDSVASLMARFQPEARITLLSNDSDLLQFVSEGVAVATYVGVGKGQNGERIKRWTAADVHTRFGVLPPQLPAFKALCGEEGDDIPGVKNIGKGTAVKLLRRWQSLEKALEASEFVSHRDDTAKLAGQHDHVRLMLQLTTIRTDAPVPMLPLSDCSISTVSWPSGSAARMAASPDGSATGSTTDGITRMAAGPGLEAVPFPEEY</sequence>
<dbReference type="InterPro" id="IPR002421">
    <property type="entry name" value="5-3_exonuclease"/>
</dbReference>
<dbReference type="SMART" id="SM00279">
    <property type="entry name" value="HhH2"/>
    <property type="match status" value="1"/>
</dbReference>
<proteinExistence type="predicted"/>
<dbReference type="Gene3D" id="3.40.50.1010">
    <property type="entry name" value="5'-nuclease"/>
    <property type="match status" value="1"/>
</dbReference>
<evidence type="ECO:0000313" key="5">
    <source>
        <dbReference type="EMBL" id="AMW05196.1"/>
    </source>
</evidence>
<dbReference type="Pfam" id="PF02739">
    <property type="entry name" value="5_3_exonuc_N"/>
    <property type="match status" value="1"/>
</dbReference>
<evidence type="ECO:0000256" key="3">
    <source>
        <dbReference type="ARBA" id="ARBA00023125"/>
    </source>
</evidence>
<gene>
    <name evidence="5" type="ORF">GEMMAAP_10960</name>
</gene>
<dbReference type="GO" id="GO:0033567">
    <property type="term" value="P:DNA replication, Okazaki fragment processing"/>
    <property type="evidence" value="ECO:0007669"/>
    <property type="project" value="InterPro"/>
</dbReference>
<dbReference type="CDD" id="cd09898">
    <property type="entry name" value="H3TH_53EXO"/>
    <property type="match status" value="1"/>
</dbReference>
<dbReference type="InterPro" id="IPR008918">
    <property type="entry name" value="HhH2"/>
</dbReference>
<reference evidence="5 6" key="2">
    <citation type="journal article" date="2016" name="Environ. Microbiol. Rep.">
        <title>Metagenomic evidence for the presence of phototrophic Gemmatimonadetes bacteria in diverse environments.</title>
        <authorList>
            <person name="Zeng Y."/>
            <person name="Baumbach J."/>
            <person name="Barbosa E.G."/>
            <person name="Azevedo V."/>
            <person name="Zhang C."/>
            <person name="Koblizek M."/>
        </authorList>
    </citation>
    <scope>NUCLEOTIDE SEQUENCE [LARGE SCALE GENOMIC DNA]</scope>
    <source>
        <strain evidence="5 6">AP64</strain>
    </source>
</reference>
<dbReference type="RefSeq" id="WP_026849719.1">
    <property type="nucleotide sequence ID" value="NZ_CP011454.1"/>
</dbReference>
<dbReference type="OrthoDB" id="9806424at2"/>
<dbReference type="Pfam" id="PF01367">
    <property type="entry name" value="5_3_exonuc"/>
    <property type="match status" value="1"/>
</dbReference>
<dbReference type="eggNOG" id="COG0258">
    <property type="taxonomic scope" value="Bacteria"/>
</dbReference>
<evidence type="ECO:0000259" key="4">
    <source>
        <dbReference type="SMART" id="SM00475"/>
    </source>
</evidence>
<dbReference type="EMBL" id="CP011454">
    <property type="protein sequence ID" value="AMW05196.1"/>
    <property type="molecule type" value="Genomic_DNA"/>
</dbReference>
<dbReference type="SMART" id="SM00475">
    <property type="entry name" value="53EXOc"/>
    <property type="match status" value="1"/>
</dbReference>
<dbReference type="Proteomes" id="UP000076404">
    <property type="component" value="Chromosome"/>
</dbReference>
<name>A0A143BJF4_9BACT</name>
<dbReference type="GO" id="GO:0017108">
    <property type="term" value="F:5'-flap endonuclease activity"/>
    <property type="evidence" value="ECO:0007669"/>
    <property type="project" value="InterPro"/>
</dbReference>
<evidence type="ECO:0000256" key="1">
    <source>
        <dbReference type="ARBA" id="ARBA00022722"/>
    </source>
</evidence>
<dbReference type="CDD" id="cd09859">
    <property type="entry name" value="PIN_53EXO"/>
    <property type="match status" value="1"/>
</dbReference>
<dbReference type="PANTHER" id="PTHR42646:SF2">
    <property type="entry name" value="5'-3' EXONUCLEASE FAMILY PROTEIN"/>
    <property type="match status" value="1"/>
</dbReference>
<protein>
    <recommendedName>
        <fullName evidence="4">5'-3' exonuclease domain-containing protein</fullName>
    </recommendedName>
</protein>
<accession>A0A143BJF4</accession>
<dbReference type="PANTHER" id="PTHR42646">
    <property type="entry name" value="FLAP ENDONUCLEASE XNI"/>
    <property type="match status" value="1"/>
</dbReference>
<dbReference type="KEGG" id="gph:GEMMAAP_10960"/>
<dbReference type="STRING" id="1379270.GEMMAAP_10960"/>
<keyword evidence="2" id="KW-0378">Hydrolase</keyword>
<evidence type="ECO:0000256" key="2">
    <source>
        <dbReference type="ARBA" id="ARBA00022801"/>
    </source>
</evidence>
<keyword evidence="1" id="KW-0540">Nuclease</keyword>
<dbReference type="InterPro" id="IPR036279">
    <property type="entry name" value="5-3_exonuclease_C_sf"/>
</dbReference>
<dbReference type="GO" id="GO:0003677">
    <property type="term" value="F:DNA binding"/>
    <property type="evidence" value="ECO:0007669"/>
    <property type="project" value="UniProtKB-KW"/>
</dbReference>
<dbReference type="SUPFAM" id="SSF88723">
    <property type="entry name" value="PIN domain-like"/>
    <property type="match status" value="1"/>
</dbReference>
<feature type="domain" description="5'-3' exonuclease" evidence="4">
    <location>
        <begin position="4"/>
        <end position="259"/>
    </location>
</feature>
<reference evidence="5 6" key="1">
    <citation type="journal article" date="2014" name="Proc. Natl. Acad. Sci. U.S.A.">
        <title>Functional type 2 photosynthetic reaction centers found in the rare bacterial phylum Gemmatimonadetes.</title>
        <authorList>
            <person name="Zeng Y."/>
            <person name="Feng F."/>
            <person name="Medova H."/>
            <person name="Dean J."/>
            <person name="Koblizek M."/>
        </authorList>
    </citation>
    <scope>NUCLEOTIDE SEQUENCE [LARGE SCALE GENOMIC DNA]</scope>
    <source>
        <strain evidence="5 6">AP64</strain>
    </source>
</reference>
<dbReference type="InterPro" id="IPR029060">
    <property type="entry name" value="PIN-like_dom_sf"/>
</dbReference>
<dbReference type="InterPro" id="IPR020046">
    <property type="entry name" value="5-3_exonucl_a-hlix_arch_N"/>
</dbReference>
<dbReference type="SUPFAM" id="SSF47807">
    <property type="entry name" value="5' to 3' exonuclease, C-terminal subdomain"/>
    <property type="match status" value="1"/>
</dbReference>
<dbReference type="InterPro" id="IPR020045">
    <property type="entry name" value="DNA_polI_H3TH"/>
</dbReference>
<dbReference type="GO" id="GO:0008409">
    <property type="term" value="F:5'-3' exonuclease activity"/>
    <property type="evidence" value="ECO:0007669"/>
    <property type="project" value="InterPro"/>
</dbReference>
<dbReference type="InterPro" id="IPR038969">
    <property type="entry name" value="FEN"/>
</dbReference>